<dbReference type="EMBL" id="BMWP01000041">
    <property type="protein sequence ID" value="GGW49786.1"/>
    <property type="molecule type" value="Genomic_DNA"/>
</dbReference>
<dbReference type="Proteomes" id="UP000634668">
    <property type="component" value="Unassembled WGS sequence"/>
</dbReference>
<evidence type="ECO:0000313" key="1">
    <source>
        <dbReference type="EMBL" id="GGW49786.1"/>
    </source>
</evidence>
<protein>
    <submittedName>
        <fullName evidence="1">Uncharacterized protein</fullName>
    </submittedName>
</protein>
<reference evidence="1" key="2">
    <citation type="submission" date="2020-09" db="EMBL/GenBank/DDBJ databases">
        <authorList>
            <person name="Sun Q."/>
            <person name="Kim S."/>
        </authorList>
    </citation>
    <scope>NUCLEOTIDE SEQUENCE</scope>
    <source>
        <strain evidence="1">KCTC 12113</strain>
    </source>
</reference>
<proteinExistence type="predicted"/>
<keyword evidence="2" id="KW-1185">Reference proteome</keyword>
<accession>A0A918MRG6</accession>
<reference evidence="1" key="1">
    <citation type="journal article" date="2014" name="Int. J. Syst. Evol. Microbiol.">
        <title>Complete genome sequence of Corynebacterium casei LMG S-19264T (=DSM 44701T), isolated from a smear-ripened cheese.</title>
        <authorList>
            <consortium name="US DOE Joint Genome Institute (JGI-PGF)"/>
            <person name="Walter F."/>
            <person name="Albersmeier A."/>
            <person name="Kalinowski J."/>
            <person name="Ruckert C."/>
        </authorList>
    </citation>
    <scope>NUCLEOTIDE SEQUENCE</scope>
    <source>
        <strain evidence="1">KCTC 12113</strain>
    </source>
</reference>
<gene>
    <name evidence="1" type="ORF">GCM10007383_37110</name>
</gene>
<name>A0A918MRG6_9FLAO</name>
<comment type="caution">
    <text evidence="1">The sequence shown here is derived from an EMBL/GenBank/DDBJ whole genome shotgun (WGS) entry which is preliminary data.</text>
</comment>
<dbReference type="AlphaFoldDB" id="A0A918MRG6"/>
<organism evidence="1 2">
    <name type="scientific">Arenibacter certesii</name>
    <dbReference type="NCBI Taxonomy" id="228955"/>
    <lineage>
        <taxon>Bacteria</taxon>
        <taxon>Pseudomonadati</taxon>
        <taxon>Bacteroidota</taxon>
        <taxon>Flavobacteriia</taxon>
        <taxon>Flavobacteriales</taxon>
        <taxon>Flavobacteriaceae</taxon>
        <taxon>Arenibacter</taxon>
    </lineage>
</organism>
<dbReference type="RefSeq" id="WP_026814732.1">
    <property type="nucleotide sequence ID" value="NZ_BMWP01000041.1"/>
</dbReference>
<evidence type="ECO:0000313" key="2">
    <source>
        <dbReference type="Proteomes" id="UP000634668"/>
    </source>
</evidence>
<sequence length="125" mass="14810">MENLELKSNISRGIKSLISESCSKEEVSRKSQDLHEMIIKKYYNAVDISIDYHRKRIFMDIVVDDSNYDANQLNFSTPFMRTNMYYDNLEQFLISCLDRDNRSISFYAKLLRIYSINNPKKICIS</sequence>